<dbReference type="OrthoDB" id="2059648at2"/>
<protein>
    <recommendedName>
        <fullName evidence="3">ABM domain-containing protein</fullName>
    </recommendedName>
</protein>
<dbReference type="SUPFAM" id="SSF54909">
    <property type="entry name" value="Dimeric alpha+beta barrel"/>
    <property type="match status" value="1"/>
</dbReference>
<name>A0A1G5G4K0_9FIRM</name>
<dbReference type="STRING" id="1120976.SAMN03080606_01602"/>
<dbReference type="Gene3D" id="3.30.70.100">
    <property type="match status" value="1"/>
</dbReference>
<evidence type="ECO:0008006" key="3">
    <source>
        <dbReference type="Google" id="ProtNLM"/>
    </source>
</evidence>
<dbReference type="EMBL" id="FMUS01000008">
    <property type="protein sequence ID" value="SCY46239.1"/>
    <property type="molecule type" value="Genomic_DNA"/>
</dbReference>
<evidence type="ECO:0000313" key="2">
    <source>
        <dbReference type="Proteomes" id="UP000198636"/>
    </source>
</evidence>
<keyword evidence="2" id="KW-1185">Reference proteome</keyword>
<dbReference type="RefSeq" id="WP_091542017.1">
    <property type="nucleotide sequence ID" value="NZ_FMUS01000008.1"/>
</dbReference>
<proteinExistence type="predicted"/>
<sequence length="104" mass="12543">MNKEILTEIVEFKFKDNVPYEECIRIVDFLEKNFHSKQKGFIDTELAKGKDDKWIMIQHWTSMEDFNAVVQLMMKESSTEEFRKAIDPTSVKMQFFNQIQLWKK</sequence>
<accession>A0A1G5G4K0</accession>
<dbReference type="AlphaFoldDB" id="A0A1G5G4K0"/>
<gene>
    <name evidence="1" type="ORF">SAMN03080606_01602</name>
</gene>
<dbReference type="Proteomes" id="UP000198636">
    <property type="component" value="Unassembled WGS sequence"/>
</dbReference>
<evidence type="ECO:0000313" key="1">
    <source>
        <dbReference type="EMBL" id="SCY46239.1"/>
    </source>
</evidence>
<organism evidence="1 2">
    <name type="scientific">Alkaliphilus peptidifermentans DSM 18978</name>
    <dbReference type="NCBI Taxonomy" id="1120976"/>
    <lineage>
        <taxon>Bacteria</taxon>
        <taxon>Bacillati</taxon>
        <taxon>Bacillota</taxon>
        <taxon>Clostridia</taxon>
        <taxon>Peptostreptococcales</taxon>
        <taxon>Natronincolaceae</taxon>
        <taxon>Alkaliphilus</taxon>
    </lineage>
</organism>
<reference evidence="1 2" key="1">
    <citation type="submission" date="2016-10" db="EMBL/GenBank/DDBJ databases">
        <authorList>
            <person name="de Groot N.N."/>
        </authorList>
    </citation>
    <scope>NUCLEOTIDE SEQUENCE [LARGE SCALE GENOMIC DNA]</scope>
    <source>
        <strain evidence="1 2">DSM 18978</strain>
    </source>
</reference>
<dbReference type="InterPro" id="IPR011008">
    <property type="entry name" value="Dimeric_a/b-barrel"/>
</dbReference>